<sequence>MNILHTSDWHIGRSLFSQKRYDEFASFLDWLREAIESQHIDILLVSGDVFDTSTPSNRAQQLYYEFLYEVSKSCCRTVVIIGGNHDSPSFLQAPSALLNVLNVKVIGSKRETPEEEIVIAEKDGKPLAIICAVPYLRDKDIRYAEAGETIEDKNRKLLEGIKEHYSTVCDIAKMRQSELGSDIPIIAMGHLFTQGGKTVDGDGVSELYIGSLAHVDSSVFPDYLDYVALGHLHVPQRVGGKETIRYSGSPIPMGFGEAKQQKQVVLLHFEDTLSIEPLFVPSFYHLESIKGTMDQITSRIQFLREKGEAAYLEIEYTAPEMIGDLSERCEELVQDSNLTILRIQNRQFIQRVMSSMQTQETLEDLNPEEVFTRCLDTFSVTEEERQPLRDAYHEILLEMQEEDILAE</sequence>
<protein>
    <recommendedName>
        <fullName evidence="3 7">Nuclease SbcCD subunit D</fullName>
    </recommendedName>
</protein>
<comment type="similarity">
    <text evidence="1 7">Belongs to the SbcD family.</text>
</comment>
<dbReference type="InterPro" id="IPR050535">
    <property type="entry name" value="DNA_Repair-Maintenance_Comp"/>
</dbReference>
<proteinExistence type="inferred from homology"/>
<dbReference type="PANTHER" id="PTHR30337:SF0">
    <property type="entry name" value="NUCLEASE SBCCD SUBUNIT D"/>
    <property type="match status" value="1"/>
</dbReference>
<dbReference type="Gene3D" id="3.30.160.720">
    <property type="match status" value="1"/>
</dbReference>
<dbReference type="GO" id="GO:0006310">
    <property type="term" value="P:DNA recombination"/>
    <property type="evidence" value="ECO:0007669"/>
    <property type="project" value="UniProtKB-KW"/>
</dbReference>
<dbReference type="PANTHER" id="PTHR30337">
    <property type="entry name" value="COMPONENT OF ATP-DEPENDENT DSDNA EXONUCLEASE"/>
    <property type="match status" value="1"/>
</dbReference>
<dbReference type="NCBIfam" id="TIGR00619">
    <property type="entry name" value="sbcd"/>
    <property type="match status" value="1"/>
</dbReference>
<evidence type="ECO:0000256" key="1">
    <source>
        <dbReference type="ARBA" id="ARBA00010555"/>
    </source>
</evidence>
<dbReference type="Proteomes" id="UP000264002">
    <property type="component" value="Unassembled WGS sequence"/>
</dbReference>
<accession>A0A372MFN2</accession>
<keyword evidence="7" id="KW-0235">DNA replication</keyword>
<dbReference type="GO" id="GO:0004519">
    <property type="term" value="F:endonuclease activity"/>
    <property type="evidence" value="ECO:0007669"/>
    <property type="project" value="UniProtKB-KW"/>
</dbReference>
<dbReference type="AlphaFoldDB" id="A0A372MFN2"/>
<dbReference type="EMBL" id="QUWK01000008">
    <property type="protein sequence ID" value="RFU94591.1"/>
    <property type="molecule type" value="Genomic_DNA"/>
</dbReference>
<comment type="function">
    <text evidence="7">SbcCD cleaves DNA hairpin structures. These structures can inhibit DNA replication and are intermediates in certain DNA recombination reactions. The complex acts as a 3'-&gt;5' double strand exonuclease that can open hairpins. It also has a 5' single-strand endonuclease activity.</text>
</comment>
<dbReference type="InterPro" id="IPR004593">
    <property type="entry name" value="SbcD"/>
</dbReference>
<evidence type="ECO:0000313" key="10">
    <source>
        <dbReference type="EMBL" id="RFU94591.1"/>
    </source>
</evidence>
<comment type="caution">
    <text evidence="10">The sequence shown here is derived from an EMBL/GenBank/DDBJ whole genome shotgun (WGS) entry which is preliminary data.</text>
</comment>
<dbReference type="GO" id="GO:0008408">
    <property type="term" value="F:3'-5' exonuclease activity"/>
    <property type="evidence" value="ECO:0007669"/>
    <property type="project" value="InterPro"/>
</dbReference>
<dbReference type="InterPro" id="IPR029052">
    <property type="entry name" value="Metallo-depent_PP-like"/>
</dbReference>
<evidence type="ECO:0000256" key="4">
    <source>
        <dbReference type="ARBA" id="ARBA00022722"/>
    </source>
</evidence>
<comment type="subunit">
    <text evidence="2 7">Heterodimer of SbcC and SbcD.</text>
</comment>
<dbReference type="Pfam" id="PF00149">
    <property type="entry name" value="Metallophos"/>
    <property type="match status" value="1"/>
</dbReference>
<dbReference type="InterPro" id="IPR026843">
    <property type="entry name" value="SbcD_C"/>
</dbReference>
<gene>
    <name evidence="7 10" type="primary">sbcD</name>
    <name evidence="10" type="ORF">DYP60_08735</name>
</gene>
<dbReference type="Pfam" id="PF12320">
    <property type="entry name" value="SbcD_C"/>
    <property type="match status" value="1"/>
</dbReference>
<evidence type="ECO:0000259" key="9">
    <source>
        <dbReference type="Pfam" id="PF12320"/>
    </source>
</evidence>
<feature type="domain" description="Nuclease SbcCD subunit D C-terminal" evidence="9">
    <location>
        <begin position="285"/>
        <end position="376"/>
    </location>
</feature>
<keyword evidence="11" id="KW-1185">Reference proteome</keyword>
<keyword evidence="5 7" id="KW-0378">Hydrolase</keyword>
<feature type="domain" description="Calcineurin-like phosphoesterase" evidence="8">
    <location>
        <begin position="1"/>
        <end position="235"/>
    </location>
</feature>
<reference evidence="10 11" key="2">
    <citation type="submission" date="2018-09" db="EMBL/GenBank/DDBJ databases">
        <title>Genome of Sphaerochaeta halotolerans strain 4-11.</title>
        <authorList>
            <person name="Nazina T.N."/>
            <person name="Sokolova D.S."/>
        </authorList>
    </citation>
    <scope>NUCLEOTIDE SEQUENCE [LARGE SCALE GENOMIC DNA]</scope>
    <source>
        <strain evidence="10 11">4-11</strain>
    </source>
</reference>
<keyword evidence="7" id="KW-0233">DNA recombination</keyword>
<keyword evidence="7" id="KW-0255">Endonuclease</keyword>
<evidence type="ECO:0000256" key="3">
    <source>
        <dbReference type="ARBA" id="ARBA00013365"/>
    </source>
</evidence>
<dbReference type="SUPFAM" id="SSF56300">
    <property type="entry name" value="Metallo-dependent phosphatases"/>
    <property type="match status" value="1"/>
</dbReference>
<dbReference type="GO" id="GO:0006260">
    <property type="term" value="P:DNA replication"/>
    <property type="evidence" value="ECO:0007669"/>
    <property type="project" value="UniProtKB-KW"/>
</dbReference>
<dbReference type="Gene3D" id="3.60.21.10">
    <property type="match status" value="1"/>
</dbReference>
<evidence type="ECO:0000256" key="6">
    <source>
        <dbReference type="ARBA" id="ARBA00022839"/>
    </source>
</evidence>
<dbReference type="InterPro" id="IPR004843">
    <property type="entry name" value="Calcineurin-like_PHP"/>
</dbReference>
<keyword evidence="6 7" id="KW-0269">Exonuclease</keyword>
<evidence type="ECO:0000256" key="2">
    <source>
        <dbReference type="ARBA" id="ARBA00011322"/>
    </source>
</evidence>
<keyword evidence="4 7" id="KW-0540">Nuclease</keyword>
<evidence type="ECO:0000313" key="11">
    <source>
        <dbReference type="Proteomes" id="UP000264002"/>
    </source>
</evidence>
<dbReference type="InterPro" id="IPR041796">
    <property type="entry name" value="Mre11_N"/>
</dbReference>
<name>A0A372MFN2_9SPIR</name>
<dbReference type="CDD" id="cd00840">
    <property type="entry name" value="MPP_Mre11_N"/>
    <property type="match status" value="1"/>
</dbReference>
<evidence type="ECO:0000259" key="8">
    <source>
        <dbReference type="Pfam" id="PF00149"/>
    </source>
</evidence>
<evidence type="ECO:0000256" key="7">
    <source>
        <dbReference type="RuleBase" id="RU363069"/>
    </source>
</evidence>
<organism evidence="10 11">
    <name type="scientific">Sphaerochaeta halotolerans</name>
    <dbReference type="NCBI Taxonomy" id="2293840"/>
    <lineage>
        <taxon>Bacteria</taxon>
        <taxon>Pseudomonadati</taxon>
        <taxon>Spirochaetota</taxon>
        <taxon>Spirochaetia</taxon>
        <taxon>Spirochaetales</taxon>
        <taxon>Sphaerochaetaceae</taxon>
        <taxon>Sphaerochaeta</taxon>
    </lineage>
</organism>
<evidence type="ECO:0000256" key="5">
    <source>
        <dbReference type="ARBA" id="ARBA00022801"/>
    </source>
</evidence>
<reference evidence="11" key="1">
    <citation type="submission" date="2018-08" db="EMBL/GenBank/DDBJ databases">
        <authorList>
            <person name="Grouzdev D.S."/>
            <person name="Krutkina M.S."/>
        </authorList>
    </citation>
    <scope>NUCLEOTIDE SEQUENCE [LARGE SCALE GENOMIC DNA]</scope>
    <source>
        <strain evidence="11">4-11</strain>
    </source>
</reference>
<dbReference type="RefSeq" id="WP_117330625.1">
    <property type="nucleotide sequence ID" value="NZ_QUWK01000008.1"/>
</dbReference>